<sequence length="128" mass="15143">MKHLILFSILFLGLFNCAPKNYDEPKNLIGKSDMTEILTELYIGQQGIQFFPNPNEDMNLNLAKNAVHIMKKHNVTYHDFSESYKYYTMHPESFNEMLNDVKKNLEDKLSKEEKERLKNQQQDLLKTK</sequence>
<dbReference type="InterPro" id="IPR025381">
    <property type="entry name" value="DUF4296"/>
</dbReference>
<evidence type="ECO:0000256" key="1">
    <source>
        <dbReference type="SAM" id="Coils"/>
    </source>
</evidence>
<proteinExistence type="predicted"/>
<feature type="domain" description="DUF4296" evidence="2">
    <location>
        <begin position="25"/>
        <end position="108"/>
    </location>
</feature>
<organism evidence="4 5">
    <name type="scientific">Chishuiella changwenlii</name>
    <dbReference type="NCBI Taxonomy" id="1434701"/>
    <lineage>
        <taxon>Bacteria</taxon>
        <taxon>Pseudomonadati</taxon>
        <taxon>Bacteroidota</taxon>
        <taxon>Flavobacteriia</taxon>
        <taxon>Flavobacteriales</taxon>
        <taxon>Weeksellaceae</taxon>
        <taxon>Chishuiella</taxon>
    </lineage>
</organism>
<keyword evidence="6" id="KW-1185">Reference proteome</keyword>
<keyword evidence="1" id="KW-0175">Coiled coil</keyword>
<protein>
    <recommendedName>
        <fullName evidence="2">DUF4296 domain-containing protein</fullName>
    </recommendedName>
</protein>
<gene>
    <name evidence="3" type="ORF">GCM10010984_07260</name>
    <name evidence="4" type="ORF">SAMN05443634_108101</name>
</gene>
<accession>A0A1M6ZZ81</accession>
<reference evidence="4" key="3">
    <citation type="submission" date="2016-11" db="EMBL/GenBank/DDBJ databases">
        <authorList>
            <person name="Jaros S."/>
            <person name="Januszkiewicz K."/>
            <person name="Wedrychowicz H."/>
        </authorList>
    </citation>
    <scope>NUCLEOTIDE SEQUENCE [LARGE SCALE GENOMIC DNA]</scope>
    <source>
        <strain evidence="4">DSM 27989</strain>
    </source>
</reference>
<dbReference type="EMBL" id="FRBH01000008">
    <property type="protein sequence ID" value="SHL35645.1"/>
    <property type="molecule type" value="Genomic_DNA"/>
</dbReference>
<evidence type="ECO:0000313" key="5">
    <source>
        <dbReference type="Proteomes" id="UP000184120"/>
    </source>
</evidence>
<reference evidence="3" key="1">
    <citation type="journal article" date="2014" name="Int. J. Syst. Evol. Microbiol.">
        <title>Complete genome of a new Firmicutes species belonging to the dominant human colonic microbiota ('Ruminococcus bicirculans') reveals two chromosomes and a selective capacity to utilize plant glucans.</title>
        <authorList>
            <consortium name="NISC Comparative Sequencing Program"/>
            <person name="Wegmann U."/>
            <person name="Louis P."/>
            <person name="Goesmann A."/>
            <person name="Henrissat B."/>
            <person name="Duncan S.H."/>
            <person name="Flint H.J."/>
        </authorList>
    </citation>
    <scope>NUCLEOTIDE SEQUENCE</scope>
    <source>
        <strain evidence="3">CGMCC 1.12707</strain>
    </source>
</reference>
<dbReference type="STRING" id="1434701.SAMN05443634_108101"/>
<evidence type="ECO:0000313" key="3">
    <source>
        <dbReference type="EMBL" id="GGE92141.1"/>
    </source>
</evidence>
<dbReference type="RefSeq" id="WP_072932677.1">
    <property type="nucleotide sequence ID" value="NZ_BMFL01000004.1"/>
</dbReference>
<reference evidence="5" key="2">
    <citation type="submission" date="2016-11" db="EMBL/GenBank/DDBJ databases">
        <authorList>
            <person name="Varghese N."/>
            <person name="Submissions S."/>
        </authorList>
    </citation>
    <scope>NUCLEOTIDE SEQUENCE [LARGE SCALE GENOMIC DNA]</scope>
    <source>
        <strain evidence="5">DSM 27989</strain>
    </source>
</reference>
<reference evidence="3" key="5">
    <citation type="submission" date="2024-05" db="EMBL/GenBank/DDBJ databases">
        <authorList>
            <person name="Sun Q."/>
            <person name="Zhou Y."/>
        </authorList>
    </citation>
    <scope>NUCLEOTIDE SEQUENCE</scope>
    <source>
        <strain evidence="3">CGMCC 1.12707</strain>
    </source>
</reference>
<dbReference type="OrthoDB" id="1525222at2"/>
<dbReference type="EMBL" id="BMFL01000004">
    <property type="protein sequence ID" value="GGE92141.1"/>
    <property type="molecule type" value="Genomic_DNA"/>
</dbReference>
<evidence type="ECO:0000259" key="2">
    <source>
        <dbReference type="Pfam" id="PF14129"/>
    </source>
</evidence>
<reference evidence="6" key="4">
    <citation type="journal article" date="2019" name="Int. J. Syst. Evol. Microbiol.">
        <title>The Global Catalogue of Microorganisms (GCM) 10K type strain sequencing project: providing services to taxonomists for standard genome sequencing and annotation.</title>
        <authorList>
            <consortium name="The Broad Institute Genomics Platform"/>
            <consortium name="The Broad Institute Genome Sequencing Center for Infectious Disease"/>
            <person name="Wu L."/>
            <person name="Ma J."/>
        </authorList>
    </citation>
    <scope>NUCLEOTIDE SEQUENCE [LARGE SCALE GENOMIC DNA]</scope>
    <source>
        <strain evidence="6">CGMCC 1.12707</strain>
    </source>
</reference>
<dbReference type="Pfam" id="PF14129">
    <property type="entry name" value="DUF4296"/>
    <property type="match status" value="1"/>
</dbReference>
<dbReference type="Proteomes" id="UP000650994">
    <property type="component" value="Unassembled WGS sequence"/>
</dbReference>
<evidence type="ECO:0000313" key="4">
    <source>
        <dbReference type="EMBL" id="SHL35645.1"/>
    </source>
</evidence>
<dbReference type="Proteomes" id="UP000184120">
    <property type="component" value="Unassembled WGS sequence"/>
</dbReference>
<feature type="coiled-coil region" evidence="1">
    <location>
        <begin position="95"/>
        <end position="122"/>
    </location>
</feature>
<dbReference type="AlphaFoldDB" id="A0A1M6ZZ81"/>
<name>A0A1M6ZZ81_9FLAO</name>
<evidence type="ECO:0000313" key="6">
    <source>
        <dbReference type="Proteomes" id="UP000650994"/>
    </source>
</evidence>